<dbReference type="AlphaFoldDB" id="A0AA48M3L2"/>
<sequence>MMNALIAATLCSIVLASAPVAAHAYVYARKKDSRARRRQY</sequence>
<accession>A0AA48M3L2</accession>
<dbReference type="EMBL" id="OY288114">
    <property type="protein sequence ID" value="CAJ0881820.1"/>
    <property type="molecule type" value="Genomic_DNA"/>
</dbReference>
<organism evidence="1">
    <name type="scientific">freshwater sediment metagenome</name>
    <dbReference type="NCBI Taxonomy" id="556182"/>
    <lineage>
        <taxon>unclassified sequences</taxon>
        <taxon>metagenomes</taxon>
        <taxon>ecological metagenomes</taxon>
    </lineage>
</organism>
<proteinExistence type="predicted"/>
<protein>
    <submittedName>
        <fullName evidence="1">Uncharacterized protein</fullName>
    </submittedName>
</protein>
<evidence type="ECO:0000313" key="1">
    <source>
        <dbReference type="EMBL" id="CAJ0881820.1"/>
    </source>
</evidence>
<reference evidence="1" key="1">
    <citation type="submission" date="2023-07" db="EMBL/GenBank/DDBJ databases">
        <authorList>
            <person name="Pelsma A.J. K."/>
        </authorList>
    </citation>
    <scope>NUCLEOTIDE SEQUENCE</scope>
</reference>
<name>A0AA48M3L2_9ZZZZ</name>
<gene>
    <name evidence="1" type="ORF">AMST5_03281</name>
</gene>